<dbReference type="NCBIfam" id="TIGR03347">
    <property type="entry name" value="VI_chp_1"/>
    <property type="match status" value="1"/>
</dbReference>
<evidence type="ECO:0000313" key="2">
    <source>
        <dbReference type="EMBL" id="URI06749.1"/>
    </source>
</evidence>
<dbReference type="Pfam" id="PF06996">
    <property type="entry name" value="T6SS_TssG"/>
    <property type="match status" value="1"/>
</dbReference>
<dbReference type="PANTHER" id="PTHR35564">
    <property type="match status" value="1"/>
</dbReference>
<gene>
    <name evidence="2" type="primary">tssG</name>
    <name evidence="2" type="ORF">MW290_12670</name>
</gene>
<organism evidence="2 3">
    <name type="scientific">Aquincola tertiaricarbonis</name>
    <dbReference type="NCBI Taxonomy" id="391953"/>
    <lineage>
        <taxon>Bacteria</taxon>
        <taxon>Pseudomonadati</taxon>
        <taxon>Pseudomonadota</taxon>
        <taxon>Betaproteobacteria</taxon>
        <taxon>Burkholderiales</taxon>
        <taxon>Sphaerotilaceae</taxon>
        <taxon>Aquincola</taxon>
    </lineage>
</organism>
<dbReference type="PANTHER" id="PTHR35564:SF4">
    <property type="entry name" value="CYTOPLASMIC PROTEIN"/>
    <property type="match status" value="1"/>
</dbReference>
<name>A0ABY4S6B2_AQUTE</name>
<reference evidence="2" key="1">
    <citation type="submission" date="2022-05" db="EMBL/GenBank/DDBJ databases">
        <title>An RpoN-dependent PEP-CTERM gene is involved in floc formation of an Aquincola tertiaricarbonis strain.</title>
        <authorList>
            <person name="Qiu D."/>
            <person name="Xia M."/>
        </authorList>
    </citation>
    <scope>NUCLEOTIDE SEQUENCE</scope>
    <source>
        <strain evidence="2">RN12</strain>
    </source>
</reference>
<keyword evidence="3" id="KW-1185">Reference proteome</keyword>
<evidence type="ECO:0000313" key="3">
    <source>
        <dbReference type="Proteomes" id="UP001056201"/>
    </source>
</evidence>
<proteinExistence type="predicted"/>
<evidence type="ECO:0000256" key="1">
    <source>
        <dbReference type="SAM" id="MobiDB-lite"/>
    </source>
</evidence>
<dbReference type="EMBL" id="CP097635">
    <property type="protein sequence ID" value="URI06749.1"/>
    <property type="molecule type" value="Genomic_DNA"/>
</dbReference>
<sequence length="379" mass="41401">MAPPDDAAAPRAEVPDVASPAAAPQAGEPAPAWPLALQDASHTPWRHQFLGLLRRLAAHESRQCGAPPVGLAQRPQQEGHRLGQQASLAFAPRELASVTLAPGRPAQLRVFGLGVLGPNGPLPLHMTERVRERSESRRDDTLAHFIDLFHHRYLSHFYRAWAQAQSAAGLDRAGDETFTRYVARLAGDEPAEVQASALAPHARWASSAHRIRSARDPDGLVSSLSRYFGVPVRLCEFQLHWVPLDTVDQTQLDHPRASGVLGQGAVAGEYIPDRQSRFRLQIGPLDLPGYLRLTPEGEGNGQDLPALVELVRSFIGLEYEWEVELLLLADSAPPCVLGDGALLGCSSWLGKDERQGRRHVTGLVMQPEQYLRPMKKAAA</sequence>
<dbReference type="RefSeq" id="WP_250195012.1">
    <property type="nucleotide sequence ID" value="NZ_CP097635.1"/>
</dbReference>
<feature type="region of interest" description="Disordered" evidence="1">
    <location>
        <begin position="1"/>
        <end position="31"/>
    </location>
</feature>
<protein>
    <submittedName>
        <fullName evidence="2">Type VI secretion system baseplate subunit TssG</fullName>
    </submittedName>
</protein>
<accession>A0ABY4S6B2</accession>
<dbReference type="Proteomes" id="UP001056201">
    <property type="component" value="Chromosome 1"/>
</dbReference>
<dbReference type="InterPro" id="IPR010732">
    <property type="entry name" value="T6SS_TssG-like"/>
</dbReference>